<comment type="caution">
    <text evidence="2">The sequence shown here is derived from an EMBL/GenBank/DDBJ whole genome shotgun (WGS) entry which is preliminary data.</text>
</comment>
<evidence type="ECO:0000313" key="4">
    <source>
        <dbReference type="Proteomes" id="UP000681967"/>
    </source>
</evidence>
<sequence length="22" mass="2715">MQRYKEEADQLTGEERKKFAEK</sequence>
<feature type="region of interest" description="Disordered" evidence="1">
    <location>
        <begin position="1"/>
        <end position="22"/>
    </location>
</feature>
<name>A0A8S3BWN9_9BILA</name>
<dbReference type="Proteomes" id="UP000681720">
    <property type="component" value="Unassembled WGS sequence"/>
</dbReference>
<evidence type="ECO:0000256" key="1">
    <source>
        <dbReference type="SAM" id="MobiDB-lite"/>
    </source>
</evidence>
<proteinExistence type="predicted"/>
<reference evidence="2" key="1">
    <citation type="submission" date="2021-02" db="EMBL/GenBank/DDBJ databases">
        <authorList>
            <person name="Nowell W R."/>
        </authorList>
    </citation>
    <scope>NUCLEOTIDE SEQUENCE</scope>
</reference>
<dbReference type="EMBL" id="CAJOBH010155373">
    <property type="protein sequence ID" value="CAF4860466.1"/>
    <property type="molecule type" value="Genomic_DNA"/>
</dbReference>
<evidence type="ECO:0000313" key="3">
    <source>
        <dbReference type="EMBL" id="CAF5039632.1"/>
    </source>
</evidence>
<dbReference type="EMBL" id="CAJOBJ010224081">
    <property type="protein sequence ID" value="CAF5039632.1"/>
    <property type="molecule type" value="Genomic_DNA"/>
</dbReference>
<evidence type="ECO:0000313" key="2">
    <source>
        <dbReference type="EMBL" id="CAF4860466.1"/>
    </source>
</evidence>
<accession>A0A8S3BWN9</accession>
<dbReference type="AlphaFoldDB" id="A0A8S3BWN9"/>
<feature type="non-terminal residue" evidence="2">
    <location>
        <position position="1"/>
    </location>
</feature>
<organism evidence="2 4">
    <name type="scientific">Rotaria magnacalcarata</name>
    <dbReference type="NCBI Taxonomy" id="392030"/>
    <lineage>
        <taxon>Eukaryota</taxon>
        <taxon>Metazoa</taxon>
        <taxon>Spiralia</taxon>
        <taxon>Gnathifera</taxon>
        <taxon>Rotifera</taxon>
        <taxon>Eurotatoria</taxon>
        <taxon>Bdelloidea</taxon>
        <taxon>Philodinida</taxon>
        <taxon>Philodinidae</taxon>
        <taxon>Rotaria</taxon>
    </lineage>
</organism>
<gene>
    <name evidence="2" type="ORF">BYL167_LOCUS50555</name>
    <name evidence="3" type="ORF">GIL414_LOCUS59347</name>
</gene>
<dbReference type="Proteomes" id="UP000681967">
    <property type="component" value="Unassembled WGS sequence"/>
</dbReference>
<protein>
    <submittedName>
        <fullName evidence="2">Uncharacterized protein</fullName>
    </submittedName>
</protein>